<dbReference type="RefSeq" id="WP_108852046.1">
    <property type="nucleotide sequence ID" value="NZ_OMOQ01000001.1"/>
</dbReference>
<name>A0A2R8B528_9RHOB</name>
<dbReference type="InterPro" id="IPR008767">
    <property type="entry name" value="Phage_SPP1_head-tail_adaptor"/>
</dbReference>
<dbReference type="OrthoDB" id="7570189at2"/>
<dbReference type="Gene3D" id="2.40.10.270">
    <property type="entry name" value="Bacteriophage SPP1 head-tail adaptor protein"/>
    <property type="match status" value="1"/>
</dbReference>
<reference evidence="1 2" key="1">
    <citation type="submission" date="2018-03" db="EMBL/GenBank/DDBJ databases">
        <authorList>
            <person name="Keele B.F."/>
        </authorList>
    </citation>
    <scope>NUCLEOTIDE SEQUENCE [LARGE SCALE GENOMIC DNA]</scope>
    <source>
        <strain evidence="1 2">CECT 8626</strain>
    </source>
</reference>
<gene>
    <name evidence="1" type="ORF">DEA8626_01147</name>
</gene>
<evidence type="ECO:0000313" key="1">
    <source>
        <dbReference type="EMBL" id="SPH17623.1"/>
    </source>
</evidence>
<organism evidence="1 2">
    <name type="scientific">Albidovulum aquaemixtae</name>
    <dbReference type="NCBI Taxonomy" id="1542388"/>
    <lineage>
        <taxon>Bacteria</taxon>
        <taxon>Pseudomonadati</taxon>
        <taxon>Pseudomonadota</taxon>
        <taxon>Alphaproteobacteria</taxon>
        <taxon>Rhodobacterales</taxon>
        <taxon>Paracoccaceae</taxon>
        <taxon>Albidovulum</taxon>
    </lineage>
</organism>
<dbReference type="EMBL" id="OMOQ01000001">
    <property type="protein sequence ID" value="SPH17623.1"/>
    <property type="molecule type" value="Genomic_DNA"/>
</dbReference>
<protein>
    <recommendedName>
        <fullName evidence="3">Phage head-tail joining protein</fullName>
    </recommendedName>
</protein>
<proteinExistence type="predicted"/>
<accession>A0A2R8B528</accession>
<sequence length="112" mass="12141">MSAPRLNRKLVLEEAQRVPDGAGGWTLNWVALGALWAEVDPGSGRERAGEFVTVSSVGYKITVRATPQGAPSRPKPDQRFRDGTRIFRITAVTEADAGGHYLTCFAQEEVVA</sequence>
<evidence type="ECO:0000313" key="2">
    <source>
        <dbReference type="Proteomes" id="UP000244924"/>
    </source>
</evidence>
<dbReference type="InterPro" id="IPR038666">
    <property type="entry name" value="SSP1_head-tail_sf"/>
</dbReference>
<dbReference type="Proteomes" id="UP000244924">
    <property type="component" value="Unassembled WGS sequence"/>
</dbReference>
<evidence type="ECO:0008006" key="3">
    <source>
        <dbReference type="Google" id="ProtNLM"/>
    </source>
</evidence>
<dbReference type="AlphaFoldDB" id="A0A2R8B528"/>
<dbReference type="Pfam" id="PF05521">
    <property type="entry name" value="Phage_HCP"/>
    <property type="match status" value="1"/>
</dbReference>
<keyword evidence="2" id="KW-1185">Reference proteome</keyword>